<organism evidence="1 2">
    <name type="scientific">Enterococcus saccharolyticus subsp. saccharolyticus ATCC 43076</name>
    <dbReference type="NCBI Taxonomy" id="1139996"/>
    <lineage>
        <taxon>Bacteria</taxon>
        <taxon>Bacillati</taxon>
        <taxon>Bacillota</taxon>
        <taxon>Bacilli</taxon>
        <taxon>Lactobacillales</taxon>
        <taxon>Enterococcaceae</taxon>
        <taxon>Enterococcus</taxon>
    </lineage>
</organism>
<reference evidence="1 2" key="1">
    <citation type="submission" date="2013-03" db="EMBL/GenBank/DDBJ databases">
        <title>The Genome Sequence of Enterococcus saccharolyticus ATCC_43076 (Illumina only assembly).</title>
        <authorList>
            <consortium name="The Broad Institute Genomics Platform"/>
            <consortium name="The Broad Institute Genome Sequencing Center for Infectious Disease"/>
            <person name="Earl A."/>
            <person name="Russ C."/>
            <person name="Gilmore M."/>
            <person name="Surin D."/>
            <person name="Walker B."/>
            <person name="Young S."/>
            <person name="Zeng Q."/>
            <person name="Gargeya S."/>
            <person name="Fitzgerald M."/>
            <person name="Haas B."/>
            <person name="Abouelleil A."/>
            <person name="Allen A.W."/>
            <person name="Alvarado L."/>
            <person name="Arachchi H.M."/>
            <person name="Berlin A.M."/>
            <person name="Chapman S.B."/>
            <person name="Gainer-Dewar J."/>
            <person name="Goldberg J."/>
            <person name="Griggs A."/>
            <person name="Gujja S."/>
            <person name="Hansen M."/>
            <person name="Howarth C."/>
            <person name="Imamovic A."/>
            <person name="Ireland A."/>
            <person name="Larimer J."/>
            <person name="McCowan C."/>
            <person name="Murphy C."/>
            <person name="Pearson M."/>
            <person name="Poon T.W."/>
            <person name="Priest M."/>
            <person name="Roberts A."/>
            <person name="Saif S."/>
            <person name="Shea T."/>
            <person name="Sisk P."/>
            <person name="Sykes S."/>
            <person name="Wortman J."/>
            <person name="Nusbaum C."/>
            <person name="Birren B."/>
        </authorList>
    </citation>
    <scope>NUCLEOTIDE SEQUENCE [LARGE SCALE GENOMIC DNA]</scope>
    <source>
        <strain evidence="1 2">ATCC 43076</strain>
    </source>
</reference>
<dbReference type="AlphaFoldDB" id="S0NNW3"/>
<keyword evidence="2" id="KW-1185">Reference proteome</keyword>
<dbReference type="RefSeq" id="WP_016176345.1">
    <property type="nucleotide sequence ID" value="NZ_KE136392.1"/>
</dbReference>
<dbReference type="PATRIC" id="fig|1139996.3.peg.2551"/>
<accession>S0NNW3</accession>
<sequence length="371" mass="43882">MWKQLKNQPEGQIISQQLQSAGWDEAAINGYLKNVVRRSKNFATSKQNVAHYYKETFAIGSPSYLALYRASRLSAREKITLVLHQLEAEIDAYHFMHLLSETYYLDENLPPHARFYAYFRRDVWWAFSTKDGLNNDELGDKVHLFRTYIDRQNISYIRMNFQGATDYEKLLAYSKACHITFDYTTNARYHNRTLEPFDYPRNMKIQLPKRKTCLWGPNDARMSEFIVRISTGAFVSQWDVFRQTNGRYDSHPDHYSVQELGAVANTESFNYGLSYGANFDVLPWNHSHEYLDVLYPINPDIRRKALRYWKSPVALKEEGTYLDIVKKQHDPYLWQKIPKEQRQITYQAYCRYCQKKKIQSGFGKYHSKKGL</sequence>
<comment type="caution">
    <text evidence="1">The sequence shown here is derived from an EMBL/GenBank/DDBJ whole genome shotgun (WGS) entry which is preliminary data.</text>
</comment>
<dbReference type="OrthoDB" id="2185727at2"/>
<gene>
    <name evidence="1" type="ORF">OMQ_02600</name>
</gene>
<dbReference type="HOGENOM" id="CLU_727212_0_0_9"/>
<evidence type="ECO:0000313" key="2">
    <source>
        <dbReference type="Proteomes" id="UP000014136"/>
    </source>
</evidence>
<proteinExistence type="predicted"/>
<evidence type="ECO:0000313" key="1">
    <source>
        <dbReference type="EMBL" id="EOT25713.1"/>
    </source>
</evidence>
<evidence type="ECO:0008006" key="3">
    <source>
        <dbReference type="Google" id="ProtNLM"/>
    </source>
</evidence>
<protein>
    <recommendedName>
        <fullName evidence="3">DUF3114 domain-containing protein</fullName>
    </recommendedName>
</protein>
<name>S0NNW3_9ENTE</name>
<dbReference type="InterPro" id="IPR021462">
    <property type="entry name" value="DUF3114"/>
</dbReference>
<dbReference type="EMBL" id="AHYT01000013">
    <property type="protein sequence ID" value="EOT25713.1"/>
    <property type="molecule type" value="Genomic_DNA"/>
</dbReference>
<dbReference type="Pfam" id="PF11311">
    <property type="entry name" value="DUF3114"/>
    <property type="match status" value="1"/>
</dbReference>
<dbReference type="STRING" id="41997.RV16_GL001470"/>
<dbReference type="eggNOG" id="ENOG5032UAI">
    <property type="taxonomic scope" value="Bacteria"/>
</dbReference>
<dbReference type="Proteomes" id="UP000014136">
    <property type="component" value="Unassembled WGS sequence"/>
</dbReference>